<evidence type="ECO:0000313" key="3">
    <source>
        <dbReference type="Proteomes" id="UP001549749"/>
    </source>
</evidence>
<comment type="caution">
    <text evidence="2">The sequence shown here is derived from an EMBL/GenBank/DDBJ whole genome shotgun (WGS) entry which is preliminary data.</text>
</comment>
<dbReference type="InterPro" id="IPR010982">
    <property type="entry name" value="Lambda_DNA-bd_dom_sf"/>
</dbReference>
<dbReference type="SUPFAM" id="SSF47413">
    <property type="entry name" value="lambda repressor-like DNA-binding domains"/>
    <property type="match status" value="1"/>
</dbReference>
<reference evidence="2 3" key="1">
    <citation type="submission" date="2024-06" db="EMBL/GenBank/DDBJ databases">
        <title>Chitinophaga defluvii sp. nov., isolated from municipal sewage.</title>
        <authorList>
            <person name="Zhang L."/>
        </authorList>
    </citation>
    <scope>NUCLEOTIDE SEQUENCE [LARGE SCALE GENOMIC DNA]</scope>
    <source>
        <strain evidence="2 3">H8</strain>
    </source>
</reference>
<proteinExistence type="predicted"/>
<gene>
    <name evidence="2" type="ORF">ABR189_18795</name>
</gene>
<dbReference type="EMBL" id="JBEXAC010000002">
    <property type="protein sequence ID" value="MET6999444.1"/>
    <property type="molecule type" value="Genomic_DNA"/>
</dbReference>
<protein>
    <submittedName>
        <fullName evidence="2">Helix-turn-helix transcriptional regulator</fullName>
    </submittedName>
</protein>
<dbReference type="PROSITE" id="PS50943">
    <property type="entry name" value="HTH_CROC1"/>
    <property type="match status" value="1"/>
</dbReference>
<dbReference type="RefSeq" id="WP_354662007.1">
    <property type="nucleotide sequence ID" value="NZ_JBEXAC010000002.1"/>
</dbReference>
<evidence type="ECO:0000259" key="1">
    <source>
        <dbReference type="PROSITE" id="PS50943"/>
    </source>
</evidence>
<feature type="domain" description="HTH cro/C1-type" evidence="1">
    <location>
        <begin position="18"/>
        <end position="52"/>
    </location>
</feature>
<organism evidence="2 3">
    <name type="scientific">Chitinophaga defluvii</name>
    <dbReference type="NCBI Taxonomy" id="3163343"/>
    <lineage>
        <taxon>Bacteria</taxon>
        <taxon>Pseudomonadati</taxon>
        <taxon>Bacteroidota</taxon>
        <taxon>Chitinophagia</taxon>
        <taxon>Chitinophagales</taxon>
        <taxon>Chitinophagaceae</taxon>
        <taxon>Chitinophaga</taxon>
    </lineage>
</organism>
<sequence>MTQGDVAADMEVVLHRPVSQQFISDLENKENIEDDELLRQIAEILKVDEEVLKSLDWDVAITVMGNTYTNNNHEHSGAINQPINLTINQTFNQFDKPIELFASEKAELKKENQELKKRG</sequence>
<dbReference type="CDD" id="cd00093">
    <property type="entry name" value="HTH_XRE"/>
    <property type="match status" value="1"/>
</dbReference>
<dbReference type="InterPro" id="IPR001387">
    <property type="entry name" value="Cro/C1-type_HTH"/>
</dbReference>
<evidence type="ECO:0000313" key="2">
    <source>
        <dbReference type="EMBL" id="MET6999444.1"/>
    </source>
</evidence>
<dbReference type="Proteomes" id="UP001549749">
    <property type="component" value="Unassembled WGS sequence"/>
</dbReference>
<accession>A0ABV2T8T1</accession>
<keyword evidence="3" id="KW-1185">Reference proteome</keyword>
<name>A0ABV2T8T1_9BACT</name>